<reference evidence="1 2" key="1">
    <citation type="journal article" date="2018" name="Nat. Biotechnol.">
        <title>A standardized bacterial taxonomy based on genome phylogeny substantially revises the tree of life.</title>
        <authorList>
            <person name="Parks D.H."/>
            <person name="Chuvochina M."/>
            <person name="Waite D.W."/>
            <person name="Rinke C."/>
            <person name="Skarshewski A."/>
            <person name="Chaumeil P.A."/>
            <person name="Hugenholtz P."/>
        </authorList>
    </citation>
    <scope>NUCLEOTIDE SEQUENCE [LARGE SCALE GENOMIC DNA]</scope>
    <source>
        <strain evidence="1">UBA11728</strain>
    </source>
</reference>
<proteinExistence type="predicted"/>
<evidence type="ECO:0000313" key="2">
    <source>
        <dbReference type="Proteomes" id="UP000262969"/>
    </source>
</evidence>
<comment type="caution">
    <text evidence="1">The sequence shown here is derived from an EMBL/GenBank/DDBJ whole genome shotgun (WGS) entry which is preliminary data.</text>
</comment>
<dbReference type="AlphaFoldDB" id="A0A3D2X7H7"/>
<dbReference type="Proteomes" id="UP000262969">
    <property type="component" value="Unassembled WGS sequence"/>
</dbReference>
<dbReference type="EMBL" id="DPVV01000400">
    <property type="protein sequence ID" value="HCL03100.1"/>
    <property type="molecule type" value="Genomic_DNA"/>
</dbReference>
<evidence type="ECO:0000313" key="1">
    <source>
        <dbReference type="EMBL" id="HCL03100.1"/>
    </source>
</evidence>
<gene>
    <name evidence="1" type="ORF">DHW61_11955</name>
</gene>
<name>A0A3D2X7H7_9FIRM</name>
<organism evidence="1 2">
    <name type="scientific">Lachnoclostridium phytofermentans</name>
    <dbReference type="NCBI Taxonomy" id="66219"/>
    <lineage>
        <taxon>Bacteria</taxon>
        <taxon>Bacillati</taxon>
        <taxon>Bacillota</taxon>
        <taxon>Clostridia</taxon>
        <taxon>Lachnospirales</taxon>
        <taxon>Lachnospiraceae</taxon>
    </lineage>
</organism>
<sequence length="113" mass="13328">MIHKYDVYNMKTGEVHENLSFIEVSDLTEIPRNKVGKYVQAQHVKSGTYIVTYHGVTIEETANGDMSKYEDKTETKVYSYSPEFRRWFTPKWNEITKPLQANKKIRNIRLVPK</sequence>
<protein>
    <submittedName>
        <fullName evidence="1">Uncharacterized protein</fullName>
    </submittedName>
</protein>
<accession>A0A3D2X7H7</accession>